<keyword evidence="8" id="KW-1185">Reference proteome</keyword>
<feature type="signal peptide" evidence="5">
    <location>
        <begin position="1"/>
        <end position="21"/>
    </location>
</feature>
<feature type="domain" description="OmpA-like" evidence="6">
    <location>
        <begin position="105"/>
        <end position="222"/>
    </location>
</feature>
<name>A0A842IB00_9RHOB</name>
<keyword evidence="2 4" id="KW-0472">Membrane</keyword>
<dbReference type="Proteomes" id="UP000555411">
    <property type="component" value="Unassembled WGS sequence"/>
</dbReference>
<protein>
    <submittedName>
        <fullName evidence="7">OmpA family protein</fullName>
    </submittedName>
</protein>
<dbReference type="Gene3D" id="3.30.1330.60">
    <property type="entry name" value="OmpA-like domain"/>
    <property type="match status" value="1"/>
</dbReference>
<evidence type="ECO:0000259" key="6">
    <source>
        <dbReference type="PROSITE" id="PS51123"/>
    </source>
</evidence>
<dbReference type="SUPFAM" id="SSF103088">
    <property type="entry name" value="OmpA-like"/>
    <property type="match status" value="1"/>
</dbReference>
<evidence type="ECO:0000256" key="2">
    <source>
        <dbReference type="ARBA" id="ARBA00023136"/>
    </source>
</evidence>
<dbReference type="CDD" id="cd07185">
    <property type="entry name" value="OmpA_C-like"/>
    <property type="match status" value="1"/>
</dbReference>
<dbReference type="PROSITE" id="PS51257">
    <property type="entry name" value="PROKAR_LIPOPROTEIN"/>
    <property type="match status" value="1"/>
</dbReference>
<evidence type="ECO:0000256" key="5">
    <source>
        <dbReference type="SAM" id="SignalP"/>
    </source>
</evidence>
<dbReference type="PANTHER" id="PTHR30329:SF21">
    <property type="entry name" value="LIPOPROTEIN YIAD-RELATED"/>
    <property type="match status" value="1"/>
</dbReference>
<dbReference type="PANTHER" id="PTHR30329">
    <property type="entry name" value="STATOR ELEMENT OF FLAGELLAR MOTOR COMPLEX"/>
    <property type="match status" value="1"/>
</dbReference>
<dbReference type="InterPro" id="IPR006664">
    <property type="entry name" value="OMP_bac"/>
</dbReference>
<evidence type="ECO:0000256" key="3">
    <source>
        <dbReference type="ARBA" id="ARBA00023237"/>
    </source>
</evidence>
<evidence type="ECO:0000256" key="4">
    <source>
        <dbReference type="PROSITE-ProRule" id="PRU00473"/>
    </source>
</evidence>
<dbReference type="InterPro" id="IPR036737">
    <property type="entry name" value="OmpA-like_sf"/>
</dbReference>
<dbReference type="InterPro" id="IPR006690">
    <property type="entry name" value="OMPA-like_CS"/>
</dbReference>
<dbReference type="InterPro" id="IPR050330">
    <property type="entry name" value="Bact_OuterMem_StrucFunc"/>
</dbReference>
<comment type="subcellular location">
    <subcellularLocation>
        <location evidence="1">Cell outer membrane</location>
    </subcellularLocation>
</comment>
<dbReference type="InterPro" id="IPR006665">
    <property type="entry name" value="OmpA-like"/>
</dbReference>
<gene>
    <name evidence="7" type="ORF">H7F16_16095</name>
</gene>
<dbReference type="EMBL" id="JACLQD010000005">
    <property type="protein sequence ID" value="MBC2837040.1"/>
    <property type="molecule type" value="Genomic_DNA"/>
</dbReference>
<organism evidence="7 8">
    <name type="scientific">Paragemmobacter straminiformis</name>
    <dbReference type="NCBI Taxonomy" id="2045119"/>
    <lineage>
        <taxon>Bacteria</taxon>
        <taxon>Pseudomonadati</taxon>
        <taxon>Pseudomonadota</taxon>
        <taxon>Alphaproteobacteria</taxon>
        <taxon>Rhodobacterales</taxon>
        <taxon>Paracoccaceae</taxon>
        <taxon>Paragemmobacter</taxon>
    </lineage>
</organism>
<proteinExistence type="predicted"/>
<dbReference type="PRINTS" id="PR01023">
    <property type="entry name" value="NAFLGMOTY"/>
</dbReference>
<keyword evidence="3" id="KW-0998">Cell outer membrane</keyword>
<dbReference type="RefSeq" id="WP_185798660.1">
    <property type="nucleotide sequence ID" value="NZ_JACLQD010000005.1"/>
</dbReference>
<dbReference type="AlphaFoldDB" id="A0A842IB00"/>
<dbReference type="PRINTS" id="PR01021">
    <property type="entry name" value="OMPADOMAIN"/>
</dbReference>
<feature type="chain" id="PRO_5032762977" evidence="5">
    <location>
        <begin position="22"/>
        <end position="222"/>
    </location>
</feature>
<evidence type="ECO:0000256" key="1">
    <source>
        <dbReference type="ARBA" id="ARBA00004442"/>
    </source>
</evidence>
<comment type="caution">
    <text evidence="7">The sequence shown here is derived from an EMBL/GenBank/DDBJ whole genome shotgun (WGS) entry which is preliminary data.</text>
</comment>
<reference evidence="7 8" key="1">
    <citation type="journal article" date="2017" name="Int. J. Syst. Evol. Microbiol.">
        <title>Gemmobacter straminiformis sp. nov., isolated from an artificial fountain.</title>
        <authorList>
            <person name="Kang J.Y."/>
            <person name="Kim M.J."/>
            <person name="Chun J."/>
            <person name="Son K.P."/>
            <person name="Jahng K.Y."/>
        </authorList>
    </citation>
    <scope>NUCLEOTIDE SEQUENCE [LARGE SCALE GENOMIC DNA]</scope>
    <source>
        <strain evidence="7 8">CAM-8</strain>
    </source>
</reference>
<sequence length="222" mass="22948">MSMKISLSLSAVALLGLTACTDPNYGPQSAGSVATNPNANRNAGAVIGGLLGAAAGANADNDSFAKAIVGGAIGAAVGGAIGNSLDQQAAELRGINGAFNVTNMGDYLVVNMPQDVLFAVDSATLRPDLTRDIKSIAGNLQRYPNSQIQIVGHTDNTGSAAYNQDLSQRRAVSVAQVLRESGVPNARITAFGRGEDQPIASNLTEQGRAQNRRVEIIIRPYK</sequence>
<keyword evidence="5" id="KW-0732">Signal</keyword>
<dbReference type="GO" id="GO:0009279">
    <property type="term" value="C:cell outer membrane"/>
    <property type="evidence" value="ECO:0007669"/>
    <property type="project" value="UniProtKB-SubCell"/>
</dbReference>
<dbReference type="PROSITE" id="PS51123">
    <property type="entry name" value="OMPA_2"/>
    <property type="match status" value="1"/>
</dbReference>
<accession>A0A842IB00</accession>
<evidence type="ECO:0000313" key="8">
    <source>
        <dbReference type="Proteomes" id="UP000555411"/>
    </source>
</evidence>
<dbReference type="Pfam" id="PF00691">
    <property type="entry name" value="OmpA"/>
    <property type="match status" value="1"/>
</dbReference>
<dbReference type="PROSITE" id="PS01068">
    <property type="entry name" value="OMPA_1"/>
    <property type="match status" value="1"/>
</dbReference>
<evidence type="ECO:0000313" key="7">
    <source>
        <dbReference type="EMBL" id="MBC2837040.1"/>
    </source>
</evidence>